<evidence type="ECO:0000313" key="1">
    <source>
        <dbReference type="EMBL" id="MPC63248.1"/>
    </source>
</evidence>
<keyword evidence="2" id="KW-1185">Reference proteome</keyword>
<organism evidence="1 2">
    <name type="scientific">Portunus trituberculatus</name>
    <name type="common">Swimming crab</name>
    <name type="synonym">Neptunus trituberculatus</name>
    <dbReference type="NCBI Taxonomy" id="210409"/>
    <lineage>
        <taxon>Eukaryota</taxon>
        <taxon>Metazoa</taxon>
        <taxon>Ecdysozoa</taxon>
        <taxon>Arthropoda</taxon>
        <taxon>Crustacea</taxon>
        <taxon>Multicrustacea</taxon>
        <taxon>Malacostraca</taxon>
        <taxon>Eumalacostraca</taxon>
        <taxon>Eucarida</taxon>
        <taxon>Decapoda</taxon>
        <taxon>Pleocyemata</taxon>
        <taxon>Brachyura</taxon>
        <taxon>Eubrachyura</taxon>
        <taxon>Portunoidea</taxon>
        <taxon>Portunidae</taxon>
        <taxon>Portuninae</taxon>
        <taxon>Portunus</taxon>
    </lineage>
</organism>
<evidence type="ECO:0000313" key="2">
    <source>
        <dbReference type="Proteomes" id="UP000324222"/>
    </source>
</evidence>
<protein>
    <submittedName>
        <fullName evidence="1">Uncharacterized protein</fullName>
    </submittedName>
</protein>
<name>A0A5B7H243_PORTR</name>
<reference evidence="1 2" key="1">
    <citation type="submission" date="2019-05" db="EMBL/GenBank/DDBJ databases">
        <title>Another draft genome of Portunus trituberculatus and its Hox gene families provides insights of decapod evolution.</title>
        <authorList>
            <person name="Jeong J.-H."/>
            <person name="Song I."/>
            <person name="Kim S."/>
            <person name="Choi T."/>
            <person name="Kim D."/>
            <person name="Ryu S."/>
            <person name="Kim W."/>
        </authorList>
    </citation>
    <scope>NUCLEOTIDE SEQUENCE [LARGE SCALE GENOMIC DNA]</scope>
    <source>
        <tissue evidence="1">Muscle</tissue>
    </source>
</reference>
<dbReference type="Proteomes" id="UP000324222">
    <property type="component" value="Unassembled WGS sequence"/>
</dbReference>
<accession>A0A5B7H243</accession>
<comment type="caution">
    <text evidence="1">The sequence shown here is derived from an EMBL/GenBank/DDBJ whole genome shotgun (WGS) entry which is preliminary data.</text>
</comment>
<dbReference type="AlphaFoldDB" id="A0A5B7H243"/>
<dbReference type="EMBL" id="VSRR010020568">
    <property type="protein sequence ID" value="MPC63248.1"/>
    <property type="molecule type" value="Genomic_DNA"/>
</dbReference>
<sequence>MAQRGGGSLVGISVKGSNLQRKVGSLRRKEGRGGGGVRMTRFSAACVRGFHLQLIGVRRKNRIEVTTYKQIPKMPWPGFVSQPLLRVPFKQGVWYAGTPPPAHRVSAVSGNKAWVQLISSEPGHHNEELVQRSAAAA</sequence>
<proteinExistence type="predicted"/>
<gene>
    <name evidence="1" type="ORF">E2C01_057343</name>
</gene>